<evidence type="ECO:0000256" key="1">
    <source>
        <dbReference type="SAM" id="MobiDB-lite"/>
    </source>
</evidence>
<keyword evidence="2" id="KW-0472">Membrane</keyword>
<evidence type="ECO:0000313" key="4">
    <source>
        <dbReference type="Proteomes" id="UP000319836"/>
    </source>
</evidence>
<protein>
    <submittedName>
        <fullName evidence="3">Lmo0937 family membrane protein</fullName>
    </submittedName>
</protein>
<dbReference type="EMBL" id="VBPA01000304">
    <property type="protein sequence ID" value="TMQ69409.1"/>
    <property type="molecule type" value="Genomic_DNA"/>
</dbReference>
<reference evidence="3 4" key="1">
    <citation type="journal article" date="2019" name="Nat. Microbiol.">
        <title>Mediterranean grassland soil C-N compound turnover is dependent on rainfall and depth, and is mediated by genomically divergent microorganisms.</title>
        <authorList>
            <person name="Diamond S."/>
            <person name="Andeer P.F."/>
            <person name="Li Z."/>
            <person name="Crits-Christoph A."/>
            <person name="Burstein D."/>
            <person name="Anantharaman K."/>
            <person name="Lane K.R."/>
            <person name="Thomas B.C."/>
            <person name="Pan C."/>
            <person name="Northen T.R."/>
            <person name="Banfield J.F."/>
        </authorList>
    </citation>
    <scope>NUCLEOTIDE SEQUENCE [LARGE SCALE GENOMIC DNA]</scope>
    <source>
        <strain evidence="3">WS_10</strain>
    </source>
</reference>
<name>A0A538U0V0_UNCEI</name>
<keyword evidence="2" id="KW-1133">Transmembrane helix</keyword>
<dbReference type="InterPro" id="IPR043727">
    <property type="entry name" value="Lmo0937-like"/>
</dbReference>
<sequence length="77" mass="8618">MFWTLSMLLMVLWLMGMVTDYTLGGAIHVLPVAAVVFAILGGMRRRRRPLGWRGDDAERRNSVGGGGEMAFHGRRSR</sequence>
<comment type="caution">
    <text evidence="3">The sequence shown here is derived from an EMBL/GenBank/DDBJ whole genome shotgun (WGS) entry which is preliminary data.</text>
</comment>
<organism evidence="3 4">
    <name type="scientific">Eiseniibacteriota bacterium</name>
    <dbReference type="NCBI Taxonomy" id="2212470"/>
    <lineage>
        <taxon>Bacteria</taxon>
        <taxon>Candidatus Eiseniibacteriota</taxon>
    </lineage>
</organism>
<feature type="transmembrane region" description="Helical" evidence="2">
    <location>
        <begin position="26"/>
        <end position="43"/>
    </location>
</feature>
<evidence type="ECO:0000313" key="3">
    <source>
        <dbReference type="EMBL" id="TMQ69409.1"/>
    </source>
</evidence>
<dbReference type="Proteomes" id="UP000319836">
    <property type="component" value="Unassembled WGS sequence"/>
</dbReference>
<dbReference type="NCBIfam" id="NF033488">
    <property type="entry name" value="lmo0937_fam_TM"/>
    <property type="match status" value="1"/>
</dbReference>
<accession>A0A538U0V0</accession>
<proteinExistence type="predicted"/>
<evidence type="ECO:0000256" key="2">
    <source>
        <dbReference type="SAM" id="Phobius"/>
    </source>
</evidence>
<keyword evidence="2" id="KW-0812">Transmembrane</keyword>
<gene>
    <name evidence="3" type="ORF">E6K80_11795</name>
</gene>
<feature type="region of interest" description="Disordered" evidence="1">
    <location>
        <begin position="53"/>
        <end position="77"/>
    </location>
</feature>
<dbReference type="Pfam" id="PF18919">
    <property type="entry name" value="DUF5670"/>
    <property type="match status" value="1"/>
</dbReference>
<dbReference type="AlphaFoldDB" id="A0A538U0V0"/>